<protein>
    <recommendedName>
        <fullName evidence="3">WD40-like Beta Propeller Repeat</fullName>
    </recommendedName>
</protein>
<sequence length="311" mass="35970">MKQIMLILFFVINLLCNYSWENGAFMNIQGTLLVPINFDTIAKAEKSGFYEIILPKGTVDRLYFSDDRYEKYMYPSMKKENFFCVAKKKETGEFVLLKVREGEVSELMNSDKEIHFPVVSEDLNSIWYLNYEKNENKIASKNSEWNIISLWKYNRKTGTKEKLFDDHINFSSAILVTPDDSIILTQNSDEVDGYSKIILVSPTGDINVLLAQANSPAWYEAGKSILYRDVKKQINKYDLETGEITNLGSDNRWWYSSVVSPDKKYLVINDYALLYVFGGERDNQLKVISVDGKVECAIKFAKRTSDIMWLK</sequence>
<evidence type="ECO:0000313" key="1">
    <source>
        <dbReference type="EMBL" id="SEJ50300.1"/>
    </source>
</evidence>
<dbReference type="AlphaFoldDB" id="A0A1H6ZL42"/>
<dbReference type="Proteomes" id="UP000199662">
    <property type="component" value="Unassembled WGS sequence"/>
</dbReference>
<dbReference type="STRING" id="84035.SAMN05660742_10918"/>
<reference evidence="1 2" key="1">
    <citation type="submission" date="2016-10" db="EMBL/GenBank/DDBJ databases">
        <authorList>
            <person name="de Groot N.N."/>
        </authorList>
    </citation>
    <scope>NUCLEOTIDE SEQUENCE [LARGE SCALE GENOMIC DNA]</scope>
    <source>
        <strain evidence="1 2">DSM 2179</strain>
    </source>
</reference>
<dbReference type="EMBL" id="FNZK01000009">
    <property type="protein sequence ID" value="SEJ50300.1"/>
    <property type="molecule type" value="Genomic_DNA"/>
</dbReference>
<evidence type="ECO:0008006" key="3">
    <source>
        <dbReference type="Google" id="ProtNLM"/>
    </source>
</evidence>
<name>A0A1H6ZL42_9FIRM</name>
<dbReference type="Gene3D" id="2.120.10.30">
    <property type="entry name" value="TolB, C-terminal domain"/>
    <property type="match status" value="1"/>
</dbReference>
<proteinExistence type="predicted"/>
<gene>
    <name evidence="1" type="ORF">SAMN05660742_10918</name>
</gene>
<accession>A0A1H6ZL42</accession>
<evidence type="ECO:0000313" key="2">
    <source>
        <dbReference type="Proteomes" id="UP000199662"/>
    </source>
</evidence>
<keyword evidence="2" id="KW-1185">Reference proteome</keyword>
<organism evidence="1 2">
    <name type="scientific">Propionispira arboris</name>
    <dbReference type="NCBI Taxonomy" id="84035"/>
    <lineage>
        <taxon>Bacteria</taxon>
        <taxon>Bacillati</taxon>
        <taxon>Bacillota</taxon>
        <taxon>Negativicutes</taxon>
        <taxon>Selenomonadales</taxon>
        <taxon>Selenomonadaceae</taxon>
        <taxon>Propionispira</taxon>
    </lineage>
</organism>
<dbReference type="RefSeq" id="WP_091831359.1">
    <property type="nucleotide sequence ID" value="NZ_FNZK01000009.1"/>
</dbReference>
<dbReference type="SUPFAM" id="SSF69304">
    <property type="entry name" value="Tricorn protease N-terminal domain"/>
    <property type="match status" value="1"/>
</dbReference>
<dbReference type="InterPro" id="IPR011042">
    <property type="entry name" value="6-blade_b-propeller_TolB-like"/>
</dbReference>